<dbReference type="InParanoid" id="A0A084QV83"/>
<dbReference type="OMA" id="WAPDWRM"/>
<reference evidence="2 3" key="1">
    <citation type="journal article" date="2014" name="BMC Genomics">
        <title>Comparative genome sequencing reveals chemotype-specific gene clusters in the toxigenic black mold Stachybotrys.</title>
        <authorList>
            <person name="Semeiks J."/>
            <person name="Borek D."/>
            <person name="Otwinowski Z."/>
            <person name="Grishin N.V."/>
        </authorList>
    </citation>
    <scope>NUCLEOTIDE SEQUENCE [LARGE SCALE GENOMIC DNA]</scope>
    <source>
        <strain evidence="2 3">IBT 40285</strain>
    </source>
</reference>
<evidence type="ECO:0000259" key="1">
    <source>
        <dbReference type="Pfam" id="PF06985"/>
    </source>
</evidence>
<dbReference type="Pfam" id="PF26639">
    <property type="entry name" value="Het-6_barrel"/>
    <property type="match status" value="1"/>
</dbReference>
<dbReference type="PANTHER" id="PTHR24148:SF77">
    <property type="entry name" value="HETEROKARYON INCOMPATIBILITY DOMAIN-CONTAINING PROTEIN"/>
    <property type="match status" value="1"/>
</dbReference>
<gene>
    <name evidence="2" type="ORF">S40285_08725</name>
</gene>
<sequence length="620" mass="71251">MYRALDHSIDELRLLYLKPTVATQDTSYEGDLIASELQHHRLADAPPFVALSYCWGRSLKQSPILIDGRVQKCGANGENALRHLRSGQGIHIWIDQLCINQADNDEKSHQVQMMLRIYETASRVAVWMGPSGDNSDVFIPHVRAMSALLRDGKHLDVVRSYTDSGFLQRMSEAFKAFCEREYWTRLWIIQEFAVARDLDILCGAFSISYGDLREFLLFFNQLYVHFPIVQEQGDPDTMKTFVDMMRGFFKSPSKSFLEGVFTRRRRYQMRLDPSARSTTNPTVESVENAMLKERESLFAVLVTTLVLEIDYNHTQVTDPRDRIFAVMHFADDVGEFKSLPNYNLSCEQVYQDVARHILQQGNVDLLSYCQFPQETPLPTWAPDWRMGIKRPCVGNPWFSKFNASNDSGSKQAVELPDSRTISLRGVLVDTVQEMGEVWNPDWITALDCKAALAYIDEIEDLCTKSPLLCDKIKQQDFKDVMRICIADRYHYKEPERQPELVQGFVEAVTHMKKTLERNEEEKELGLHLDDPIGWQQPWFMFAMKNLHSRRPFITESGYVGLAPMHAQKGDKVVIFQGGKTPYMVRDASQGYELVGETYLHGIMYGEYMTEAVSIGRFSIV</sequence>
<accession>A0A084QV83</accession>
<keyword evidence="3" id="KW-1185">Reference proteome</keyword>
<evidence type="ECO:0000313" key="2">
    <source>
        <dbReference type="EMBL" id="KFA67868.1"/>
    </source>
</evidence>
<dbReference type="OrthoDB" id="2157530at2759"/>
<dbReference type="AlphaFoldDB" id="A0A084QV83"/>
<name>A0A084QV83_STAC4</name>
<dbReference type="STRING" id="1283841.A0A084QV83"/>
<evidence type="ECO:0000313" key="3">
    <source>
        <dbReference type="Proteomes" id="UP000028524"/>
    </source>
</evidence>
<dbReference type="Proteomes" id="UP000028524">
    <property type="component" value="Unassembled WGS sequence"/>
</dbReference>
<organism evidence="2 3">
    <name type="scientific">Stachybotrys chlorohalonatus (strain IBT 40285)</name>
    <dbReference type="NCBI Taxonomy" id="1283841"/>
    <lineage>
        <taxon>Eukaryota</taxon>
        <taxon>Fungi</taxon>
        <taxon>Dikarya</taxon>
        <taxon>Ascomycota</taxon>
        <taxon>Pezizomycotina</taxon>
        <taxon>Sordariomycetes</taxon>
        <taxon>Hypocreomycetidae</taxon>
        <taxon>Hypocreales</taxon>
        <taxon>Stachybotryaceae</taxon>
        <taxon>Stachybotrys</taxon>
    </lineage>
</organism>
<protein>
    <recommendedName>
        <fullName evidence="1">Heterokaryon incompatibility domain-containing protein</fullName>
    </recommendedName>
</protein>
<dbReference type="PANTHER" id="PTHR24148">
    <property type="entry name" value="ANKYRIN REPEAT DOMAIN-CONTAINING PROTEIN 39 HOMOLOG-RELATED"/>
    <property type="match status" value="1"/>
</dbReference>
<dbReference type="EMBL" id="KL660083">
    <property type="protein sequence ID" value="KFA67868.1"/>
    <property type="molecule type" value="Genomic_DNA"/>
</dbReference>
<dbReference type="InterPro" id="IPR052895">
    <property type="entry name" value="HetReg/Transcr_Mod"/>
</dbReference>
<feature type="domain" description="Heterokaryon incompatibility" evidence="1">
    <location>
        <begin position="48"/>
        <end position="191"/>
    </location>
</feature>
<proteinExistence type="predicted"/>
<dbReference type="InterPro" id="IPR010730">
    <property type="entry name" value="HET"/>
</dbReference>
<dbReference type="HOGENOM" id="CLU_004184_7_4_1"/>
<dbReference type="Pfam" id="PF06985">
    <property type="entry name" value="HET"/>
    <property type="match status" value="1"/>
</dbReference>